<name>A0ABN8J6K6_9NEOP</name>
<dbReference type="EMBL" id="OW152819">
    <property type="protein sequence ID" value="CAH2074634.1"/>
    <property type="molecule type" value="Genomic_DNA"/>
</dbReference>
<reference evidence="1" key="1">
    <citation type="submission" date="2022-03" db="EMBL/GenBank/DDBJ databases">
        <authorList>
            <person name="Martin H S."/>
        </authorList>
    </citation>
    <scope>NUCLEOTIDE SEQUENCE</scope>
</reference>
<evidence type="ECO:0000313" key="1">
    <source>
        <dbReference type="EMBL" id="CAH2074634.1"/>
    </source>
</evidence>
<feature type="non-terminal residue" evidence="1">
    <location>
        <position position="108"/>
    </location>
</feature>
<evidence type="ECO:0000313" key="2">
    <source>
        <dbReference type="Proteomes" id="UP000837857"/>
    </source>
</evidence>
<keyword evidence="2" id="KW-1185">Reference proteome</keyword>
<dbReference type="Proteomes" id="UP000837857">
    <property type="component" value="Chromosome 7"/>
</dbReference>
<protein>
    <submittedName>
        <fullName evidence="1">Uncharacterized protein</fullName>
    </submittedName>
</protein>
<gene>
    <name evidence="1" type="ORF">IPOD504_LOCUS16166</name>
</gene>
<proteinExistence type="predicted"/>
<accession>A0ABN8J6K6</accession>
<organism evidence="1 2">
    <name type="scientific">Iphiclides podalirius</name>
    <name type="common">scarce swallowtail</name>
    <dbReference type="NCBI Taxonomy" id="110791"/>
    <lineage>
        <taxon>Eukaryota</taxon>
        <taxon>Metazoa</taxon>
        <taxon>Ecdysozoa</taxon>
        <taxon>Arthropoda</taxon>
        <taxon>Hexapoda</taxon>
        <taxon>Insecta</taxon>
        <taxon>Pterygota</taxon>
        <taxon>Neoptera</taxon>
        <taxon>Endopterygota</taxon>
        <taxon>Lepidoptera</taxon>
        <taxon>Glossata</taxon>
        <taxon>Ditrysia</taxon>
        <taxon>Papilionoidea</taxon>
        <taxon>Papilionidae</taxon>
        <taxon>Papilioninae</taxon>
        <taxon>Iphiclides</taxon>
    </lineage>
</organism>
<sequence length="108" mass="11924">MCDVETSSKGVRLIWRFLASPRGLLAIEGAGEGEGKFAFCSADRSRVSPAPAQRDGRAFRRHYDSESAPRTVNNETVTKQTLLKVLQWCFAMEIVSVCGLLCSDARLE</sequence>